<accession>A0ABQ7JB26</accession>
<reference evidence="2 3" key="1">
    <citation type="journal article" date="2020" name="bioRxiv">
        <title>Metabolic contributions of an alphaproteobacterial endosymbiont in the apicomplexan Cardiosporidium cionae.</title>
        <authorList>
            <person name="Hunter E.S."/>
            <person name="Paight C.J."/>
            <person name="Lane C.E."/>
        </authorList>
    </citation>
    <scope>NUCLEOTIDE SEQUENCE [LARGE SCALE GENOMIC DNA]</scope>
    <source>
        <strain evidence="2">ESH_2018</strain>
    </source>
</reference>
<proteinExistence type="predicted"/>
<feature type="chain" id="PRO_5046972223" evidence="1">
    <location>
        <begin position="27"/>
        <end position="259"/>
    </location>
</feature>
<name>A0ABQ7JB26_9APIC</name>
<evidence type="ECO:0000313" key="2">
    <source>
        <dbReference type="EMBL" id="KAF8821210.1"/>
    </source>
</evidence>
<organism evidence="2 3">
    <name type="scientific">Cardiosporidium cionae</name>
    <dbReference type="NCBI Taxonomy" id="476202"/>
    <lineage>
        <taxon>Eukaryota</taxon>
        <taxon>Sar</taxon>
        <taxon>Alveolata</taxon>
        <taxon>Apicomplexa</taxon>
        <taxon>Aconoidasida</taxon>
        <taxon>Nephromycida</taxon>
        <taxon>Cardiosporidium</taxon>
    </lineage>
</organism>
<feature type="signal peptide" evidence="1">
    <location>
        <begin position="1"/>
        <end position="26"/>
    </location>
</feature>
<sequence length="259" mass="29119">MVSVKLFAIVCVLFVCGNSFITHGIAQEVPDTVADAKQLFQSLDNIPQYENFLPPAKEFMESLGGVQENSELLSEIWKRMSQDSTDPLSLPLRTFDQFESQFFAFLSAQFPAIFAQLSNQQCTLIGVNPRCFLIDYAGAIGATWNTTSADIQKMTQFVDTLLQPLGLTRSFAKLVCFSAPKTFPILTFQNGIETHAQTQAILTAQVPPNSPENNGIRYYKPGFMLGKNFPRYQILIHDFLQTQILHTETFIKVQIMSLR</sequence>
<gene>
    <name evidence="2" type="ORF">IE077_002320</name>
</gene>
<evidence type="ECO:0000313" key="3">
    <source>
        <dbReference type="Proteomes" id="UP000823046"/>
    </source>
</evidence>
<evidence type="ECO:0000256" key="1">
    <source>
        <dbReference type="SAM" id="SignalP"/>
    </source>
</evidence>
<keyword evidence="1" id="KW-0732">Signal</keyword>
<dbReference type="EMBL" id="JADAQX010000214">
    <property type="protein sequence ID" value="KAF8821210.1"/>
    <property type="molecule type" value="Genomic_DNA"/>
</dbReference>
<dbReference type="Proteomes" id="UP000823046">
    <property type="component" value="Unassembled WGS sequence"/>
</dbReference>
<protein>
    <submittedName>
        <fullName evidence="2">Uncharacterized protein</fullName>
    </submittedName>
</protein>
<comment type="caution">
    <text evidence="2">The sequence shown here is derived from an EMBL/GenBank/DDBJ whole genome shotgun (WGS) entry which is preliminary data.</text>
</comment>
<keyword evidence="3" id="KW-1185">Reference proteome</keyword>